<feature type="chain" id="PRO_5008588386" description="Ig-like domain-containing protein" evidence="1">
    <location>
        <begin position="31"/>
        <end position="204"/>
    </location>
</feature>
<organism evidence="2">
    <name type="scientific">Graphocephala atropunctata</name>
    <dbReference type="NCBI Taxonomy" id="36148"/>
    <lineage>
        <taxon>Eukaryota</taxon>
        <taxon>Metazoa</taxon>
        <taxon>Ecdysozoa</taxon>
        <taxon>Arthropoda</taxon>
        <taxon>Hexapoda</taxon>
        <taxon>Insecta</taxon>
        <taxon>Pterygota</taxon>
        <taxon>Neoptera</taxon>
        <taxon>Paraneoptera</taxon>
        <taxon>Hemiptera</taxon>
        <taxon>Auchenorrhyncha</taxon>
        <taxon>Membracoidea</taxon>
        <taxon>Cicadellidae</taxon>
        <taxon>Cicadellinae</taxon>
        <taxon>Cicadellini</taxon>
        <taxon>Graphocephala</taxon>
    </lineage>
</organism>
<feature type="signal peptide" evidence="1">
    <location>
        <begin position="1"/>
        <end position="30"/>
    </location>
</feature>
<dbReference type="AlphaFoldDB" id="A0A1B6MQU2"/>
<protein>
    <recommendedName>
        <fullName evidence="3">Ig-like domain-containing protein</fullName>
    </recommendedName>
</protein>
<accession>A0A1B6MQU2</accession>
<keyword evidence="1" id="KW-0732">Signal</keyword>
<evidence type="ECO:0000256" key="1">
    <source>
        <dbReference type="SAM" id="SignalP"/>
    </source>
</evidence>
<dbReference type="EMBL" id="GEBQ01001673">
    <property type="protein sequence ID" value="JAT38304.1"/>
    <property type="molecule type" value="Transcribed_RNA"/>
</dbReference>
<feature type="non-terminal residue" evidence="2">
    <location>
        <position position="1"/>
    </location>
</feature>
<evidence type="ECO:0000313" key="2">
    <source>
        <dbReference type="EMBL" id="JAT38304.1"/>
    </source>
</evidence>
<evidence type="ECO:0008006" key="3">
    <source>
        <dbReference type="Google" id="ProtNLM"/>
    </source>
</evidence>
<name>A0A1B6MQU2_9HEMI</name>
<sequence length="204" mass="23380">RDKGFHLQLTMLVVLTLACLSLLAVSETEASGLIKTVPCYDAVINKIKKSDPIYDRTKWNSIPDLKLRAKRGNVLHEDRKINAPIKVIDQFVQGDPVDYQHVSMVCELKMTGLKWGYYWLNDAFDSRWPGEVGLLVWPSDTHFQFFIRTTRRSHSVRYRIQFFAQSTNSKHTASFTCVVVNTLFDSGTTEPDDNGCEFSNWPSK</sequence>
<gene>
    <name evidence="2" type="ORF">g.19905</name>
</gene>
<proteinExistence type="predicted"/>
<reference evidence="2" key="1">
    <citation type="submission" date="2015-11" db="EMBL/GenBank/DDBJ databases">
        <title>De novo transcriptome assembly of four potential Pierce s Disease insect vectors from Arizona vineyards.</title>
        <authorList>
            <person name="Tassone E.E."/>
        </authorList>
    </citation>
    <scope>NUCLEOTIDE SEQUENCE</scope>
</reference>